<evidence type="ECO:0008006" key="3">
    <source>
        <dbReference type="Google" id="ProtNLM"/>
    </source>
</evidence>
<protein>
    <recommendedName>
        <fullName evidence="3">MULE transposase domain-containing protein</fullName>
    </recommendedName>
</protein>
<sequence>MDFDQAAVNAVTNTIDPHVHIQGCFYHLTQSTWKKIQSMGLVPHVPCQERCETFLPRKYTRWSVDSSGILRVHICLWIIPAYPTTTFSPTLWNVNEATLKCEVRTNNICETWNRAFASLVGHAHPTAWALIEAFRNDYAIVESTMFL</sequence>
<name>A0AAD9NJK1_9ANNE</name>
<gene>
    <name evidence="1" type="ORF">LSH36_9g14067</name>
</gene>
<dbReference type="EMBL" id="JAODUP010000009">
    <property type="protein sequence ID" value="KAK2169539.1"/>
    <property type="molecule type" value="Genomic_DNA"/>
</dbReference>
<keyword evidence="2" id="KW-1185">Reference proteome</keyword>
<organism evidence="1 2">
    <name type="scientific">Paralvinella palmiformis</name>
    <dbReference type="NCBI Taxonomy" id="53620"/>
    <lineage>
        <taxon>Eukaryota</taxon>
        <taxon>Metazoa</taxon>
        <taxon>Spiralia</taxon>
        <taxon>Lophotrochozoa</taxon>
        <taxon>Annelida</taxon>
        <taxon>Polychaeta</taxon>
        <taxon>Sedentaria</taxon>
        <taxon>Canalipalpata</taxon>
        <taxon>Terebellida</taxon>
        <taxon>Terebelliformia</taxon>
        <taxon>Alvinellidae</taxon>
        <taxon>Paralvinella</taxon>
    </lineage>
</organism>
<evidence type="ECO:0000313" key="2">
    <source>
        <dbReference type="Proteomes" id="UP001208570"/>
    </source>
</evidence>
<proteinExistence type="predicted"/>
<dbReference type="Proteomes" id="UP001208570">
    <property type="component" value="Unassembled WGS sequence"/>
</dbReference>
<accession>A0AAD9NJK1</accession>
<comment type="caution">
    <text evidence="1">The sequence shown here is derived from an EMBL/GenBank/DDBJ whole genome shotgun (WGS) entry which is preliminary data.</text>
</comment>
<evidence type="ECO:0000313" key="1">
    <source>
        <dbReference type="EMBL" id="KAK2169539.1"/>
    </source>
</evidence>
<reference evidence="1" key="1">
    <citation type="journal article" date="2023" name="Mol. Biol. Evol.">
        <title>Third-Generation Sequencing Reveals the Adaptive Role of the Epigenome in Three Deep-Sea Polychaetes.</title>
        <authorList>
            <person name="Perez M."/>
            <person name="Aroh O."/>
            <person name="Sun Y."/>
            <person name="Lan Y."/>
            <person name="Juniper S.K."/>
            <person name="Young C.R."/>
            <person name="Angers B."/>
            <person name="Qian P.Y."/>
        </authorList>
    </citation>
    <scope>NUCLEOTIDE SEQUENCE</scope>
    <source>
        <strain evidence="1">P08H-3</strain>
    </source>
</reference>
<dbReference type="AlphaFoldDB" id="A0AAD9NJK1"/>